<feature type="transmembrane region" description="Helical" evidence="2">
    <location>
        <begin position="33"/>
        <end position="50"/>
    </location>
</feature>
<keyword evidence="4" id="KW-1185">Reference proteome</keyword>
<dbReference type="EMBL" id="JBBCAQ010000034">
    <property type="protein sequence ID" value="KAK7579970.1"/>
    <property type="molecule type" value="Genomic_DNA"/>
</dbReference>
<name>A0AAN9Y1S5_9HEMI</name>
<feature type="region of interest" description="Disordered" evidence="1">
    <location>
        <begin position="122"/>
        <end position="184"/>
    </location>
</feature>
<accession>A0AAN9Y1S5</accession>
<organism evidence="3 4">
    <name type="scientific">Parthenolecanium corni</name>
    <dbReference type="NCBI Taxonomy" id="536013"/>
    <lineage>
        <taxon>Eukaryota</taxon>
        <taxon>Metazoa</taxon>
        <taxon>Ecdysozoa</taxon>
        <taxon>Arthropoda</taxon>
        <taxon>Hexapoda</taxon>
        <taxon>Insecta</taxon>
        <taxon>Pterygota</taxon>
        <taxon>Neoptera</taxon>
        <taxon>Paraneoptera</taxon>
        <taxon>Hemiptera</taxon>
        <taxon>Sternorrhyncha</taxon>
        <taxon>Coccoidea</taxon>
        <taxon>Coccidae</taxon>
        <taxon>Parthenolecanium</taxon>
    </lineage>
</organism>
<dbReference type="Proteomes" id="UP001367676">
    <property type="component" value="Unassembled WGS sequence"/>
</dbReference>
<gene>
    <name evidence="3" type="ORF">V9T40_000599</name>
</gene>
<evidence type="ECO:0000313" key="4">
    <source>
        <dbReference type="Proteomes" id="UP001367676"/>
    </source>
</evidence>
<feature type="transmembrane region" description="Helical" evidence="2">
    <location>
        <begin position="57"/>
        <end position="76"/>
    </location>
</feature>
<keyword evidence="2" id="KW-1133">Transmembrane helix</keyword>
<protein>
    <submittedName>
        <fullName evidence="3">Uncharacterized protein</fullName>
    </submittedName>
</protein>
<proteinExistence type="predicted"/>
<keyword evidence="2" id="KW-0812">Transmembrane</keyword>
<sequence length="252" mass="28945">MSLSNLLRNLRCTIFHVITTFPHTFGRVPIFEFGRLIVSLFSVVIIACLVREHHCIYVISIFGYWILQFFPTVISLNKNLKLETYSYHRSNEFPLNCYRETVEVEKEVKEVEKTDAKDEVVAKKEEVEKNGGATDEKTENGSEATDKSVENGDGKEDASTDKEEVSKESSAKEERNETKVEKNGAGSRVKMEIIYSFETVTRSIIDSMVYSCLEGRLCADLSDDRIRKIFKDKDITSDLIEIMLKEAKRYHE</sequence>
<keyword evidence="2" id="KW-0472">Membrane</keyword>
<evidence type="ECO:0000256" key="1">
    <source>
        <dbReference type="SAM" id="MobiDB-lite"/>
    </source>
</evidence>
<comment type="caution">
    <text evidence="3">The sequence shown here is derived from an EMBL/GenBank/DDBJ whole genome shotgun (WGS) entry which is preliminary data.</text>
</comment>
<dbReference type="AlphaFoldDB" id="A0AAN9Y1S5"/>
<reference evidence="3 4" key="1">
    <citation type="submission" date="2024-03" db="EMBL/GenBank/DDBJ databases">
        <title>Adaptation during the transition from Ophiocordyceps entomopathogen to insect associate is accompanied by gene loss and intensified selection.</title>
        <authorList>
            <person name="Ward C.M."/>
            <person name="Onetto C.A."/>
            <person name="Borneman A.R."/>
        </authorList>
    </citation>
    <scope>NUCLEOTIDE SEQUENCE [LARGE SCALE GENOMIC DNA]</scope>
    <source>
        <strain evidence="3">AWRI1</strain>
        <tissue evidence="3">Single Adult Female</tissue>
    </source>
</reference>
<feature type="compositionally biased region" description="Basic and acidic residues" evidence="1">
    <location>
        <begin position="122"/>
        <end position="182"/>
    </location>
</feature>
<evidence type="ECO:0000313" key="3">
    <source>
        <dbReference type="EMBL" id="KAK7579970.1"/>
    </source>
</evidence>
<evidence type="ECO:0000256" key="2">
    <source>
        <dbReference type="SAM" id="Phobius"/>
    </source>
</evidence>